<gene>
    <name evidence="2" type="ORF">SAMN05421870_107313</name>
</gene>
<keyword evidence="3" id="KW-1185">Reference proteome</keyword>
<dbReference type="Proteomes" id="UP000182841">
    <property type="component" value="Unassembled WGS sequence"/>
</dbReference>
<feature type="region of interest" description="Disordered" evidence="1">
    <location>
        <begin position="1"/>
        <end position="37"/>
    </location>
</feature>
<organism evidence="2 3">
    <name type="scientific">Streptomyces qinglanensis</name>
    <dbReference type="NCBI Taxonomy" id="943816"/>
    <lineage>
        <taxon>Bacteria</taxon>
        <taxon>Bacillati</taxon>
        <taxon>Actinomycetota</taxon>
        <taxon>Actinomycetes</taxon>
        <taxon>Kitasatosporales</taxon>
        <taxon>Streptomycetaceae</taxon>
        <taxon>Streptomyces</taxon>
    </lineage>
</organism>
<accession>A0A1H9U468</accession>
<dbReference type="AlphaFoldDB" id="A0A1H9U468"/>
<evidence type="ECO:0000313" key="2">
    <source>
        <dbReference type="EMBL" id="SES04226.1"/>
    </source>
</evidence>
<dbReference type="EMBL" id="FOGO01000007">
    <property type="protein sequence ID" value="SES04226.1"/>
    <property type="molecule type" value="Genomic_DNA"/>
</dbReference>
<feature type="compositionally biased region" description="Polar residues" evidence="1">
    <location>
        <begin position="1"/>
        <end position="12"/>
    </location>
</feature>
<sequence>MTGHDPTTSTHTAGADRPTTGPRTGADTADNLNKELQ</sequence>
<protein>
    <submittedName>
        <fullName evidence="2">Uncharacterized protein</fullName>
    </submittedName>
</protein>
<name>A0A1H9U468_9ACTN</name>
<reference evidence="3" key="1">
    <citation type="submission" date="2016-10" db="EMBL/GenBank/DDBJ databases">
        <authorList>
            <person name="Varghese N."/>
            <person name="Submissions S."/>
        </authorList>
    </citation>
    <scope>NUCLEOTIDE SEQUENCE [LARGE SCALE GENOMIC DNA]</scope>
    <source>
        <strain evidence="3">CGMCC 4.6825</strain>
    </source>
</reference>
<evidence type="ECO:0000313" key="3">
    <source>
        <dbReference type="Proteomes" id="UP000182841"/>
    </source>
</evidence>
<evidence type="ECO:0000256" key="1">
    <source>
        <dbReference type="SAM" id="MobiDB-lite"/>
    </source>
</evidence>
<proteinExistence type="predicted"/>